<dbReference type="SUPFAM" id="SSF51110">
    <property type="entry name" value="alpha-D-mannose-specific plant lectins"/>
    <property type="match status" value="1"/>
</dbReference>
<sequence length="103" mass="10907">MFSDAGLEIFDGSQSVWDTDADGERLETSVLLDSGDMLIRDQDGELVWKASDNPIANQNCGSIGAPGLSPPNPPSASPISRGNPPFGQSLDNQGQQSQLGYQQ</sequence>
<organism evidence="2 3">
    <name type="scientific">Tetracentron sinense</name>
    <name type="common">Spur-leaf</name>
    <dbReference type="NCBI Taxonomy" id="13715"/>
    <lineage>
        <taxon>Eukaryota</taxon>
        <taxon>Viridiplantae</taxon>
        <taxon>Streptophyta</taxon>
        <taxon>Embryophyta</taxon>
        <taxon>Tracheophyta</taxon>
        <taxon>Spermatophyta</taxon>
        <taxon>Magnoliopsida</taxon>
        <taxon>Trochodendrales</taxon>
        <taxon>Trochodendraceae</taxon>
        <taxon>Tetracentron</taxon>
    </lineage>
</organism>
<proteinExistence type="predicted"/>
<name>A0A834YEE4_TETSI</name>
<evidence type="ECO:0000313" key="3">
    <source>
        <dbReference type="Proteomes" id="UP000655225"/>
    </source>
</evidence>
<evidence type="ECO:0000256" key="1">
    <source>
        <dbReference type="SAM" id="MobiDB-lite"/>
    </source>
</evidence>
<dbReference type="InterPro" id="IPR036426">
    <property type="entry name" value="Bulb-type_lectin_dom_sf"/>
</dbReference>
<comment type="caution">
    <text evidence="2">The sequence shown here is derived from an EMBL/GenBank/DDBJ whole genome shotgun (WGS) entry which is preliminary data.</text>
</comment>
<feature type="compositionally biased region" description="Low complexity" evidence="1">
    <location>
        <begin position="93"/>
        <end position="103"/>
    </location>
</feature>
<accession>A0A834YEE4</accession>
<dbReference type="OrthoDB" id="687840at2759"/>
<gene>
    <name evidence="2" type="ORF">HHK36_031205</name>
</gene>
<reference evidence="2 3" key="1">
    <citation type="submission" date="2020-04" db="EMBL/GenBank/DDBJ databases">
        <title>Plant Genome Project.</title>
        <authorList>
            <person name="Zhang R.-G."/>
        </authorList>
    </citation>
    <scope>NUCLEOTIDE SEQUENCE [LARGE SCALE GENOMIC DNA]</scope>
    <source>
        <strain evidence="2">YNK0</strain>
        <tissue evidence="2">Leaf</tissue>
    </source>
</reference>
<dbReference type="PANTHER" id="PTHR36481:SF2">
    <property type="entry name" value="EXPRESSED PROTEIN"/>
    <property type="match status" value="1"/>
</dbReference>
<dbReference type="PANTHER" id="PTHR36481">
    <property type="entry name" value="EXPRESSED PROTEIN"/>
    <property type="match status" value="1"/>
</dbReference>
<dbReference type="EMBL" id="JABCRI010000024">
    <property type="protein sequence ID" value="KAF8377820.1"/>
    <property type="molecule type" value="Genomic_DNA"/>
</dbReference>
<feature type="region of interest" description="Disordered" evidence="1">
    <location>
        <begin position="58"/>
        <end position="103"/>
    </location>
</feature>
<dbReference type="Proteomes" id="UP000655225">
    <property type="component" value="Unassembled WGS sequence"/>
</dbReference>
<protein>
    <recommendedName>
        <fullName evidence="4">Bulb-type lectin domain-containing protein</fullName>
    </recommendedName>
</protein>
<evidence type="ECO:0000313" key="2">
    <source>
        <dbReference type="EMBL" id="KAF8377820.1"/>
    </source>
</evidence>
<evidence type="ECO:0008006" key="4">
    <source>
        <dbReference type="Google" id="ProtNLM"/>
    </source>
</evidence>
<dbReference type="Gene3D" id="2.90.10.10">
    <property type="entry name" value="Bulb-type lectin domain"/>
    <property type="match status" value="1"/>
</dbReference>
<keyword evidence="3" id="KW-1185">Reference proteome</keyword>
<dbReference type="AlphaFoldDB" id="A0A834YEE4"/>